<name>A0AAD7D6M0_MYCRO</name>
<organism evidence="1 2">
    <name type="scientific">Mycena rosella</name>
    <name type="common">Pink bonnet</name>
    <name type="synonym">Agaricus rosellus</name>
    <dbReference type="NCBI Taxonomy" id="1033263"/>
    <lineage>
        <taxon>Eukaryota</taxon>
        <taxon>Fungi</taxon>
        <taxon>Dikarya</taxon>
        <taxon>Basidiomycota</taxon>
        <taxon>Agaricomycotina</taxon>
        <taxon>Agaricomycetes</taxon>
        <taxon>Agaricomycetidae</taxon>
        <taxon>Agaricales</taxon>
        <taxon>Marasmiineae</taxon>
        <taxon>Mycenaceae</taxon>
        <taxon>Mycena</taxon>
    </lineage>
</organism>
<dbReference type="Proteomes" id="UP001221757">
    <property type="component" value="Unassembled WGS sequence"/>
</dbReference>
<proteinExistence type="predicted"/>
<dbReference type="EMBL" id="JARKIE010000128">
    <property type="protein sequence ID" value="KAJ7679760.1"/>
    <property type="molecule type" value="Genomic_DNA"/>
</dbReference>
<sequence length="97" mass="10040">MSCSAGRANTGCSHILVLALYTRSESLDTLVDARTQASPMASACLTTSDGFQGVASWAGFLPGSDGMILDTHPYVVFDQRPNDTLIATSDDPVSAGG</sequence>
<keyword evidence="2" id="KW-1185">Reference proteome</keyword>
<reference evidence="1" key="1">
    <citation type="submission" date="2023-03" db="EMBL/GenBank/DDBJ databases">
        <title>Massive genome expansion in bonnet fungi (Mycena s.s.) driven by repeated elements and novel gene families across ecological guilds.</title>
        <authorList>
            <consortium name="Lawrence Berkeley National Laboratory"/>
            <person name="Harder C.B."/>
            <person name="Miyauchi S."/>
            <person name="Viragh M."/>
            <person name="Kuo A."/>
            <person name="Thoen E."/>
            <person name="Andreopoulos B."/>
            <person name="Lu D."/>
            <person name="Skrede I."/>
            <person name="Drula E."/>
            <person name="Henrissat B."/>
            <person name="Morin E."/>
            <person name="Kohler A."/>
            <person name="Barry K."/>
            <person name="LaButti K."/>
            <person name="Morin E."/>
            <person name="Salamov A."/>
            <person name="Lipzen A."/>
            <person name="Mereny Z."/>
            <person name="Hegedus B."/>
            <person name="Baldrian P."/>
            <person name="Stursova M."/>
            <person name="Weitz H."/>
            <person name="Taylor A."/>
            <person name="Grigoriev I.V."/>
            <person name="Nagy L.G."/>
            <person name="Martin F."/>
            <person name="Kauserud H."/>
        </authorList>
    </citation>
    <scope>NUCLEOTIDE SEQUENCE</scope>
    <source>
        <strain evidence="1">CBHHK067</strain>
    </source>
</reference>
<dbReference type="Gene3D" id="3.20.20.80">
    <property type="entry name" value="Glycosidases"/>
    <property type="match status" value="1"/>
</dbReference>
<comment type="caution">
    <text evidence="1">The sequence shown here is derived from an EMBL/GenBank/DDBJ whole genome shotgun (WGS) entry which is preliminary data.</text>
</comment>
<gene>
    <name evidence="1" type="ORF">B0H17DRAFT_1206407</name>
</gene>
<protein>
    <submittedName>
        <fullName evidence="1">Uncharacterized protein</fullName>
    </submittedName>
</protein>
<dbReference type="AlphaFoldDB" id="A0AAD7D6M0"/>
<evidence type="ECO:0000313" key="1">
    <source>
        <dbReference type="EMBL" id="KAJ7679760.1"/>
    </source>
</evidence>
<evidence type="ECO:0000313" key="2">
    <source>
        <dbReference type="Proteomes" id="UP001221757"/>
    </source>
</evidence>
<accession>A0AAD7D6M0</accession>